<reference evidence="1" key="1">
    <citation type="journal article" date="2014" name="Int. J. Syst. Evol. Microbiol.">
        <title>Complete genome sequence of Corynebacterium casei LMG S-19264T (=DSM 44701T), isolated from a smear-ripened cheese.</title>
        <authorList>
            <consortium name="US DOE Joint Genome Institute (JGI-PGF)"/>
            <person name="Walter F."/>
            <person name="Albersmeier A."/>
            <person name="Kalinowski J."/>
            <person name="Ruckert C."/>
        </authorList>
    </citation>
    <scope>NUCLEOTIDE SEQUENCE</scope>
    <source>
        <strain evidence="1">CGMCC 1.12924</strain>
    </source>
</reference>
<evidence type="ECO:0008006" key="3">
    <source>
        <dbReference type="Google" id="ProtNLM"/>
    </source>
</evidence>
<comment type="caution">
    <text evidence="1">The sequence shown here is derived from an EMBL/GenBank/DDBJ whole genome shotgun (WGS) entry which is preliminary data.</text>
</comment>
<gene>
    <name evidence="1" type="ORF">GCM10011312_04380</name>
</gene>
<organism evidence="1 2">
    <name type="scientific">Planktosalinus lacus</name>
    <dbReference type="NCBI Taxonomy" id="1526573"/>
    <lineage>
        <taxon>Bacteria</taxon>
        <taxon>Pseudomonadati</taxon>
        <taxon>Bacteroidota</taxon>
        <taxon>Flavobacteriia</taxon>
        <taxon>Flavobacteriales</taxon>
        <taxon>Flavobacteriaceae</taxon>
        <taxon>Planktosalinus</taxon>
    </lineage>
</organism>
<dbReference type="EMBL" id="BMGK01000002">
    <property type="protein sequence ID" value="GGD83396.1"/>
    <property type="molecule type" value="Genomic_DNA"/>
</dbReference>
<dbReference type="SUPFAM" id="SSF55486">
    <property type="entry name" value="Metalloproteases ('zincins'), catalytic domain"/>
    <property type="match status" value="1"/>
</dbReference>
<dbReference type="InterPro" id="IPR024079">
    <property type="entry name" value="MetalloPept_cat_dom_sf"/>
</dbReference>
<dbReference type="Gene3D" id="3.40.390.10">
    <property type="entry name" value="Collagenase (Catalytic Domain)"/>
    <property type="match status" value="1"/>
</dbReference>
<sequence length="486" mass="55140">MDGPGALPCDDDFSAAYDQATLDAFEPVVLNVYFWELLQDDGTVASGDSYPNWDFEKETLDMIAEYNKVFNPYKIFFKYRGYNSIENNSIYNYDSSNSGFWDLLDDIEDSQDNVGFTTINENAINVYVTAKYENSAARSIFSKQFRVTRGVFYDENHTTNPHEMGHALGLAHTWRSYYGEIYQGFADCEKVSRTPGVGGFNADTHGDRVVDTNAIPNFRDEHRTELINIYMDQGMSYPDAFAAAADYTENYYLDGCVYENQNGADCANTPWIFDEDDIANIMGYAPTTCTSLFTTGQMIRIHEGFVVDCQGVYEDVKTDYASLYKPYKGEYFFDGFPGNNHIPYFQSGFTYFFVHCEGDFDVPATYNETFTYNINGLVKYVSINETDYSTIFHPNHSAIRLVELNTALGVNQVKACYDNWNSPAKDGLLTKFNDNVFNANVTITEQDSTAINNPQLINNLDPGLYAIEKHYEDGAVEQTIILKENE</sequence>
<proteinExistence type="predicted"/>
<accession>A0A8J2Y6R5</accession>
<dbReference type="AlphaFoldDB" id="A0A8J2Y6R5"/>
<reference evidence="1" key="2">
    <citation type="submission" date="2020-09" db="EMBL/GenBank/DDBJ databases">
        <authorList>
            <person name="Sun Q."/>
            <person name="Zhou Y."/>
        </authorList>
    </citation>
    <scope>NUCLEOTIDE SEQUENCE</scope>
    <source>
        <strain evidence="1">CGMCC 1.12924</strain>
    </source>
</reference>
<evidence type="ECO:0000313" key="1">
    <source>
        <dbReference type="EMBL" id="GGD83396.1"/>
    </source>
</evidence>
<dbReference type="Proteomes" id="UP000652231">
    <property type="component" value="Unassembled WGS sequence"/>
</dbReference>
<dbReference type="GO" id="GO:0008237">
    <property type="term" value="F:metallopeptidase activity"/>
    <property type="evidence" value="ECO:0007669"/>
    <property type="project" value="InterPro"/>
</dbReference>
<protein>
    <recommendedName>
        <fullName evidence="3">Peptidase M43 pregnancy-associated plasma-A domain-containing protein</fullName>
    </recommendedName>
</protein>
<evidence type="ECO:0000313" key="2">
    <source>
        <dbReference type="Proteomes" id="UP000652231"/>
    </source>
</evidence>
<name>A0A8J2Y6R5_9FLAO</name>
<keyword evidence="2" id="KW-1185">Reference proteome</keyword>